<evidence type="ECO:0000256" key="10">
    <source>
        <dbReference type="SAM" id="MobiDB-lite"/>
    </source>
</evidence>
<dbReference type="SMART" id="SM00389">
    <property type="entry name" value="HOX"/>
    <property type="match status" value="1"/>
</dbReference>
<dbReference type="GO" id="GO:0005634">
    <property type="term" value="C:nucleus"/>
    <property type="evidence" value="ECO:0007669"/>
    <property type="project" value="UniProtKB-SubCell"/>
</dbReference>
<dbReference type="PRINTS" id="PR00031">
    <property type="entry name" value="HTHREPRESSR"/>
</dbReference>
<dbReference type="STRING" id="200361.A0A453NBW7"/>
<dbReference type="Proteomes" id="UP000015105">
    <property type="component" value="Chromosome 6D"/>
</dbReference>
<dbReference type="SUPFAM" id="SSF46689">
    <property type="entry name" value="Homeodomain-like"/>
    <property type="match status" value="1"/>
</dbReference>
<dbReference type="InterPro" id="IPR009057">
    <property type="entry name" value="Homeodomain-like_sf"/>
</dbReference>
<evidence type="ECO:0000256" key="5">
    <source>
        <dbReference type="ARBA" id="ARBA00023155"/>
    </source>
</evidence>
<accession>A0A453NBW7</accession>
<comment type="similarity">
    <text evidence="2">Belongs to the HD-ZIP homeobox family. Class II subfamily.</text>
</comment>
<dbReference type="PROSITE" id="PS00027">
    <property type="entry name" value="HOMEOBOX_1"/>
    <property type="match status" value="1"/>
</dbReference>
<keyword evidence="3" id="KW-0805">Transcription regulation</keyword>
<feature type="DNA-binding region" description="Homeobox" evidence="8">
    <location>
        <begin position="115"/>
        <end position="174"/>
    </location>
</feature>
<reference evidence="12" key="3">
    <citation type="journal article" date="2017" name="Nature">
        <title>Genome sequence of the progenitor of the wheat D genome Aegilops tauschii.</title>
        <authorList>
            <person name="Luo M.C."/>
            <person name="Gu Y.Q."/>
            <person name="Puiu D."/>
            <person name="Wang H."/>
            <person name="Twardziok S.O."/>
            <person name="Deal K.R."/>
            <person name="Huo N."/>
            <person name="Zhu T."/>
            <person name="Wang L."/>
            <person name="Wang Y."/>
            <person name="McGuire P.E."/>
            <person name="Liu S."/>
            <person name="Long H."/>
            <person name="Ramasamy R.K."/>
            <person name="Rodriguez J.C."/>
            <person name="Van S.L."/>
            <person name="Yuan L."/>
            <person name="Wang Z."/>
            <person name="Xia Z."/>
            <person name="Xiao L."/>
            <person name="Anderson O.D."/>
            <person name="Ouyang S."/>
            <person name="Liang Y."/>
            <person name="Zimin A.V."/>
            <person name="Pertea G."/>
            <person name="Qi P."/>
            <person name="Bennetzen J.L."/>
            <person name="Dai X."/>
            <person name="Dawson M.W."/>
            <person name="Muller H.G."/>
            <person name="Kugler K."/>
            <person name="Rivarola-Duarte L."/>
            <person name="Spannagl M."/>
            <person name="Mayer K.F.X."/>
            <person name="Lu F.H."/>
            <person name="Bevan M.W."/>
            <person name="Leroy P."/>
            <person name="Li P."/>
            <person name="You F.M."/>
            <person name="Sun Q."/>
            <person name="Liu Z."/>
            <person name="Lyons E."/>
            <person name="Wicker T."/>
            <person name="Salzberg S.L."/>
            <person name="Devos K.M."/>
            <person name="Dvorak J."/>
        </authorList>
    </citation>
    <scope>NUCLEOTIDE SEQUENCE [LARGE SCALE GENOMIC DNA]</scope>
    <source>
        <strain evidence="12">cv. AL8/78</strain>
    </source>
</reference>
<keyword evidence="6" id="KW-0804">Transcription</keyword>
<dbReference type="InterPro" id="IPR050762">
    <property type="entry name" value="HD-ZIP_Homeobox_LZ_Class_II"/>
</dbReference>
<evidence type="ECO:0000256" key="9">
    <source>
        <dbReference type="RuleBase" id="RU000682"/>
    </source>
</evidence>
<dbReference type="EnsemblPlants" id="AET6Gv20311200.1">
    <property type="protein sequence ID" value="AET6Gv20311200.1"/>
    <property type="gene ID" value="AET6Gv20311200"/>
</dbReference>
<keyword evidence="13" id="KW-1185">Reference proteome</keyword>
<dbReference type="InterPro" id="IPR000047">
    <property type="entry name" value="HTH_motif"/>
</dbReference>
<name>A0A453NBW7_AEGTS</name>
<protein>
    <recommendedName>
        <fullName evidence="11">Homeobox domain-containing protein</fullName>
    </recommendedName>
</protein>
<reference evidence="13" key="2">
    <citation type="journal article" date="2017" name="Nat. Plants">
        <title>The Aegilops tauschii genome reveals multiple impacts of transposons.</title>
        <authorList>
            <person name="Zhao G."/>
            <person name="Zou C."/>
            <person name="Li K."/>
            <person name="Wang K."/>
            <person name="Li T."/>
            <person name="Gao L."/>
            <person name="Zhang X."/>
            <person name="Wang H."/>
            <person name="Yang Z."/>
            <person name="Liu X."/>
            <person name="Jiang W."/>
            <person name="Mao L."/>
            <person name="Kong X."/>
            <person name="Jiao Y."/>
            <person name="Jia J."/>
        </authorList>
    </citation>
    <scope>NUCLEOTIDE SEQUENCE [LARGE SCALE GENOMIC DNA]</scope>
    <source>
        <strain evidence="13">cv. AL8/78</strain>
    </source>
</reference>
<reference evidence="13" key="1">
    <citation type="journal article" date="2014" name="Science">
        <title>Ancient hybridizations among the ancestral genomes of bread wheat.</title>
        <authorList>
            <consortium name="International Wheat Genome Sequencing Consortium,"/>
            <person name="Marcussen T."/>
            <person name="Sandve S.R."/>
            <person name="Heier L."/>
            <person name="Spannagl M."/>
            <person name="Pfeifer M."/>
            <person name="Jakobsen K.S."/>
            <person name="Wulff B.B."/>
            <person name="Steuernagel B."/>
            <person name="Mayer K.F."/>
            <person name="Olsen O.A."/>
        </authorList>
    </citation>
    <scope>NUCLEOTIDE SEQUENCE [LARGE SCALE GENOMIC DNA]</scope>
    <source>
        <strain evidence="13">cv. AL8/78</strain>
    </source>
</reference>
<dbReference type="GO" id="GO:0043565">
    <property type="term" value="F:sequence-specific DNA binding"/>
    <property type="evidence" value="ECO:0007669"/>
    <property type="project" value="InterPro"/>
</dbReference>
<dbReference type="SMART" id="SM00340">
    <property type="entry name" value="HALZ"/>
    <property type="match status" value="1"/>
</dbReference>
<dbReference type="Gene3D" id="1.10.10.60">
    <property type="entry name" value="Homeodomain-like"/>
    <property type="match status" value="1"/>
</dbReference>
<dbReference type="InterPro" id="IPR003106">
    <property type="entry name" value="Leu_zip_homeo"/>
</dbReference>
<comment type="subcellular location">
    <subcellularLocation>
        <location evidence="1 8 9">Nucleus</location>
    </subcellularLocation>
</comment>
<evidence type="ECO:0000256" key="6">
    <source>
        <dbReference type="ARBA" id="ARBA00023163"/>
    </source>
</evidence>
<dbReference type="GO" id="GO:0000981">
    <property type="term" value="F:DNA-binding transcription factor activity, RNA polymerase II-specific"/>
    <property type="evidence" value="ECO:0007669"/>
    <property type="project" value="InterPro"/>
</dbReference>
<evidence type="ECO:0000256" key="2">
    <source>
        <dbReference type="ARBA" id="ARBA00006074"/>
    </source>
</evidence>
<dbReference type="PROSITE" id="PS50071">
    <property type="entry name" value="HOMEOBOX_2"/>
    <property type="match status" value="1"/>
</dbReference>
<feature type="region of interest" description="Disordered" evidence="10">
    <location>
        <begin position="59"/>
        <end position="112"/>
    </location>
</feature>
<evidence type="ECO:0000313" key="12">
    <source>
        <dbReference type="EnsemblPlants" id="AET6Gv20311200.1"/>
    </source>
</evidence>
<dbReference type="PANTHER" id="PTHR45714:SF91">
    <property type="entry name" value="HOMEOBOX DOMAIN-CONTAINING PROTEIN"/>
    <property type="match status" value="1"/>
</dbReference>
<dbReference type="Pfam" id="PF00046">
    <property type="entry name" value="Homeodomain"/>
    <property type="match status" value="1"/>
</dbReference>
<evidence type="ECO:0000256" key="8">
    <source>
        <dbReference type="PROSITE-ProRule" id="PRU00108"/>
    </source>
</evidence>
<reference evidence="12" key="4">
    <citation type="submission" date="2019-03" db="UniProtKB">
        <authorList>
            <consortium name="EnsemblPlants"/>
        </authorList>
    </citation>
    <scope>IDENTIFICATION</scope>
</reference>
<reference evidence="12" key="5">
    <citation type="journal article" date="2021" name="G3 (Bethesda)">
        <title>Aegilops tauschii genome assembly Aet v5.0 features greater sequence contiguity and improved annotation.</title>
        <authorList>
            <person name="Wang L."/>
            <person name="Zhu T."/>
            <person name="Rodriguez J.C."/>
            <person name="Deal K.R."/>
            <person name="Dubcovsky J."/>
            <person name="McGuire P.E."/>
            <person name="Lux T."/>
            <person name="Spannagl M."/>
            <person name="Mayer K.F.X."/>
            <person name="Baldrich P."/>
            <person name="Meyers B.C."/>
            <person name="Huo N."/>
            <person name="Gu Y.Q."/>
            <person name="Zhou H."/>
            <person name="Devos K.M."/>
            <person name="Bennetzen J.L."/>
            <person name="Unver T."/>
            <person name="Budak H."/>
            <person name="Gulick P.J."/>
            <person name="Galiba G."/>
            <person name="Kalapos B."/>
            <person name="Nelson D.R."/>
            <person name="Li P."/>
            <person name="You F.M."/>
            <person name="Luo M.C."/>
            <person name="Dvorak J."/>
        </authorList>
    </citation>
    <scope>NUCLEOTIDE SEQUENCE [LARGE SCALE GENOMIC DNA]</scope>
    <source>
        <strain evidence="12">cv. AL8/78</strain>
    </source>
</reference>
<evidence type="ECO:0000313" key="13">
    <source>
        <dbReference type="Proteomes" id="UP000015105"/>
    </source>
</evidence>
<sequence>PAPAAYLHIPLSTARANSVDFGSKMSSLTTISSTSKESLEAEELVDTRLSLVIGAGSQPPPAPVAAGHVAGNTGRKKGERWIGGGSTRQHAKRARAVHGGSDVDDGDDGGDAAGRARKKLRLTAEQAALLEKSFRSHNVLSHGEKQDLAGQLGLKPRQVEVWFQNRRARTKLKQTELDCELLRRWCERLSDDNARLRRELAETHAVLLVGGAQGSRLTRCPSCNRLAGGRRAA</sequence>
<keyword evidence="7 8" id="KW-0539">Nucleus</keyword>
<feature type="domain" description="Homeobox" evidence="11">
    <location>
        <begin position="113"/>
        <end position="173"/>
    </location>
</feature>
<proteinExistence type="inferred from homology"/>
<organism evidence="12 13">
    <name type="scientific">Aegilops tauschii subsp. strangulata</name>
    <name type="common">Goatgrass</name>
    <dbReference type="NCBI Taxonomy" id="200361"/>
    <lineage>
        <taxon>Eukaryota</taxon>
        <taxon>Viridiplantae</taxon>
        <taxon>Streptophyta</taxon>
        <taxon>Embryophyta</taxon>
        <taxon>Tracheophyta</taxon>
        <taxon>Spermatophyta</taxon>
        <taxon>Magnoliopsida</taxon>
        <taxon>Liliopsida</taxon>
        <taxon>Poales</taxon>
        <taxon>Poaceae</taxon>
        <taxon>BOP clade</taxon>
        <taxon>Pooideae</taxon>
        <taxon>Triticodae</taxon>
        <taxon>Triticeae</taxon>
        <taxon>Triticinae</taxon>
        <taxon>Aegilops</taxon>
    </lineage>
</organism>
<evidence type="ECO:0000256" key="4">
    <source>
        <dbReference type="ARBA" id="ARBA00023125"/>
    </source>
</evidence>
<evidence type="ECO:0000256" key="3">
    <source>
        <dbReference type="ARBA" id="ARBA00023015"/>
    </source>
</evidence>
<evidence type="ECO:0000259" key="11">
    <source>
        <dbReference type="PROSITE" id="PS50071"/>
    </source>
</evidence>
<dbReference type="PANTHER" id="PTHR45714">
    <property type="entry name" value="HOMEOBOX-LEUCINE ZIPPER PROTEIN HAT14"/>
    <property type="match status" value="1"/>
</dbReference>
<keyword evidence="5 8" id="KW-0371">Homeobox</keyword>
<dbReference type="AlphaFoldDB" id="A0A453NBW7"/>
<dbReference type="InterPro" id="IPR017970">
    <property type="entry name" value="Homeobox_CS"/>
</dbReference>
<keyword evidence="4 8" id="KW-0238">DNA-binding</keyword>
<dbReference type="CDD" id="cd00086">
    <property type="entry name" value="homeodomain"/>
    <property type="match status" value="1"/>
</dbReference>
<evidence type="ECO:0000256" key="7">
    <source>
        <dbReference type="ARBA" id="ARBA00023242"/>
    </source>
</evidence>
<dbReference type="Gramene" id="AET6Gv20311200.1">
    <property type="protein sequence ID" value="AET6Gv20311200.1"/>
    <property type="gene ID" value="AET6Gv20311200"/>
</dbReference>
<evidence type="ECO:0000256" key="1">
    <source>
        <dbReference type="ARBA" id="ARBA00004123"/>
    </source>
</evidence>
<dbReference type="InterPro" id="IPR001356">
    <property type="entry name" value="HD"/>
</dbReference>